<keyword evidence="3" id="KW-1185">Reference proteome</keyword>
<dbReference type="PANTHER" id="PTHR46623:SF6">
    <property type="entry name" value="ALPHA_BETA-HYDROLASES SUPERFAMILY PROTEIN"/>
    <property type="match status" value="1"/>
</dbReference>
<dbReference type="GO" id="GO:0016787">
    <property type="term" value="F:hydrolase activity"/>
    <property type="evidence" value="ECO:0007669"/>
    <property type="project" value="UniProtKB-KW"/>
</dbReference>
<feature type="domain" description="Dienelactone hydrolase" evidence="1">
    <location>
        <begin position="17"/>
        <end position="223"/>
    </location>
</feature>
<dbReference type="InterPro" id="IPR051049">
    <property type="entry name" value="Dienelactone_hydrolase-like"/>
</dbReference>
<protein>
    <submittedName>
        <fullName evidence="2">Dienelactone hydrolase family protein</fullName>
    </submittedName>
</protein>
<dbReference type="InterPro" id="IPR029058">
    <property type="entry name" value="AB_hydrolase_fold"/>
</dbReference>
<reference evidence="2 3" key="1">
    <citation type="submission" date="2021-12" db="EMBL/GenBank/DDBJ databases">
        <title>Discovery of the Pendulisporaceae a myxobacterial family with distinct sporulation behavior and unique specialized metabolism.</title>
        <authorList>
            <person name="Garcia R."/>
            <person name="Popoff A."/>
            <person name="Bader C.D."/>
            <person name="Loehr J."/>
            <person name="Walesch S."/>
            <person name="Walt C."/>
            <person name="Boldt J."/>
            <person name="Bunk B."/>
            <person name="Haeckl F.J.F.P.J."/>
            <person name="Gunesch A.P."/>
            <person name="Birkelbach J."/>
            <person name="Nuebel U."/>
            <person name="Pietschmann T."/>
            <person name="Bach T."/>
            <person name="Mueller R."/>
        </authorList>
    </citation>
    <scope>NUCLEOTIDE SEQUENCE [LARGE SCALE GENOMIC DNA]</scope>
    <source>
        <strain evidence="2 3">MSr12523</strain>
    </source>
</reference>
<sequence length="225" mass="24384">MTTRVEFAAKNGETVKGDLALPEGSAKAPAVVVLQEWWGVNDHIRSIATRLAQAGFLAIAPDLYDGEEVPLTNEARASERMTKLDWGRAVTQIAAAVAYAKAHPRSTGKVGVTGFCMGGALSFVSSTQIEGLSAVVPFYGIPPKADYAKVTAPILTHVAKHDQWVTPEKAEAVKRELESHGKSIELHVYDADHAFFNDTRANVYSAENAKLAWDRTIAFLKKHLA</sequence>
<accession>A0ABZ2KPB9</accession>
<dbReference type="PANTHER" id="PTHR46623">
    <property type="entry name" value="CARBOXYMETHYLENEBUTENOLIDASE-RELATED"/>
    <property type="match status" value="1"/>
</dbReference>
<evidence type="ECO:0000313" key="2">
    <source>
        <dbReference type="EMBL" id="WXA98181.1"/>
    </source>
</evidence>
<organism evidence="2 3">
    <name type="scientific">Pendulispora brunnea</name>
    <dbReference type="NCBI Taxonomy" id="2905690"/>
    <lineage>
        <taxon>Bacteria</taxon>
        <taxon>Pseudomonadati</taxon>
        <taxon>Myxococcota</taxon>
        <taxon>Myxococcia</taxon>
        <taxon>Myxococcales</taxon>
        <taxon>Sorangiineae</taxon>
        <taxon>Pendulisporaceae</taxon>
        <taxon>Pendulispora</taxon>
    </lineage>
</organism>
<dbReference type="Gene3D" id="3.40.50.1820">
    <property type="entry name" value="alpha/beta hydrolase"/>
    <property type="match status" value="1"/>
</dbReference>
<keyword evidence="2" id="KW-0378">Hydrolase</keyword>
<dbReference type="Proteomes" id="UP001379533">
    <property type="component" value="Chromosome"/>
</dbReference>
<dbReference type="RefSeq" id="WP_394848792.1">
    <property type="nucleotide sequence ID" value="NZ_CP089982.1"/>
</dbReference>
<proteinExistence type="predicted"/>
<dbReference type="SUPFAM" id="SSF53474">
    <property type="entry name" value="alpha/beta-Hydrolases"/>
    <property type="match status" value="1"/>
</dbReference>
<evidence type="ECO:0000259" key="1">
    <source>
        <dbReference type="Pfam" id="PF01738"/>
    </source>
</evidence>
<dbReference type="Pfam" id="PF01738">
    <property type="entry name" value="DLH"/>
    <property type="match status" value="1"/>
</dbReference>
<dbReference type="InterPro" id="IPR002925">
    <property type="entry name" value="Dienelactn_hydro"/>
</dbReference>
<gene>
    <name evidence="2" type="ORF">LZC95_15225</name>
</gene>
<evidence type="ECO:0000313" key="3">
    <source>
        <dbReference type="Proteomes" id="UP001379533"/>
    </source>
</evidence>
<name>A0ABZ2KPB9_9BACT</name>
<dbReference type="EMBL" id="CP089982">
    <property type="protein sequence ID" value="WXA98181.1"/>
    <property type="molecule type" value="Genomic_DNA"/>
</dbReference>